<reference evidence="2" key="1">
    <citation type="submission" date="2022-06" db="EMBL/GenBank/DDBJ databases">
        <title>Complete genome sequences of two strains of the flax pathogen Septoria linicola.</title>
        <authorList>
            <person name="Lapalu N."/>
            <person name="Simon A."/>
            <person name="Demenou B."/>
            <person name="Paumier D."/>
            <person name="Guillot M.-P."/>
            <person name="Gout L."/>
            <person name="Valade R."/>
        </authorList>
    </citation>
    <scope>NUCLEOTIDE SEQUENCE</scope>
    <source>
        <strain evidence="2">SE15195</strain>
    </source>
</reference>
<feature type="region of interest" description="Disordered" evidence="1">
    <location>
        <begin position="1"/>
        <end position="24"/>
    </location>
</feature>
<dbReference type="EMBL" id="CP099423">
    <property type="protein sequence ID" value="USW54330.1"/>
    <property type="molecule type" value="Genomic_DNA"/>
</dbReference>
<feature type="compositionally biased region" description="Basic and acidic residues" evidence="1">
    <location>
        <begin position="916"/>
        <end position="927"/>
    </location>
</feature>
<feature type="compositionally biased region" description="Basic and acidic residues" evidence="1">
    <location>
        <begin position="109"/>
        <end position="129"/>
    </location>
</feature>
<organism evidence="2 3">
    <name type="scientific">Septoria linicola</name>
    <dbReference type="NCBI Taxonomy" id="215465"/>
    <lineage>
        <taxon>Eukaryota</taxon>
        <taxon>Fungi</taxon>
        <taxon>Dikarya</taxon>
        <taxon>Ascomycota</taxon>
        <taxon>Pezizomycotina</taxon>
        <taxon>Dothideomycetes</taxon>
        <taxon>Dothideomycetidae</taxon>
        <taxon>Mycosphaerellales</taxon>
        <taxon>Mycosphaerellaceae</taxon>
        <taxon>Septoria</taxon>
    </lineage>
</organism>
<feature type="region of interest" description="Disordered" evidence="1">
    <location>
        <begin position="544"/>
        <end position="567"/>
    </location>
</feature>
<feature type="region of interest" description="Disordered" evidence="1">
    <location>
        <begin position="850"/>
        <end position="980"/>
    </location>
</feature>
<feature type="compositionally biased region" description="Polar residues" evidence="1">
    <location>
        <begin position="544"/>
        <end position="554"/>
    </location>
</feature>
<gene>
    <name evidence="2" type="ORF">Slin15195_G076490</name>
</gene>
<feature type="compositionally biased region" description="Basic and acidic residues" evidence="1">
    <location>
        <begin position="255"/>
        <end position="264"/>
    </location>
</feature>
<accession>A0A9Q9EKR7</accession>
<evidence type="ECO:0000313" key="2">
    <source>
        <dbReference type="EMBL" id="USW54330.1"/>
    </source>
</evidence>
<feature type="compositionally biased region" description="Basic and acidic residues" evidence="1">
    <location>
        <begin position="14"/>
        <end position="23"/>
    </location>
</feature>
<proteinExistence type="predicted"/>
<feature type="region of interest" description="Disordered" evidence="1">
    <location>
        <begin position="322"/>
        <end position="354"/>
    </location>
</feature>
<feature type="compositionally biased region" description="Basic and acidic residues" evidence="1">
    <location>
        <begin position="173"/>
        <end position="183"/>
    </location>
</feature>
<feature type="region of interest" description="Disordered" evidence="1">
    <location>
        <begin position="207"/>
        <end position="275"/>
    </location>
</feature>
<feature type="compositionally biased region" description="Polar residues" evidence="1">
    <location>
        <begin position="850"/>
        <end position="864"/>
    </location>
</feature>
<feature type="compositionally biased region" description="Basic and acidic residues" evidence="1">
    <location>
        <begin position="151"/>
        <end position="166"/>
    </location>
</feature>
<protein>
    <submittedName>
        <fullName evidence="2">Uncharacterized protein</fullName>
    </submittedName>
</protein>
<dbReference type="Proteomes" id="UP001056384">
    <property type="component" value="Chromosome 6"/>
</dbReference>
<feature type="compositionally biased region" description="Basic and acidic residues" evidence="1">
    <location>
        <begin position="215"/>
        <end position="237"/>
    </location>
</feature>
<feature type="region of interest" description="Disordered" evidence="1">
    <location>
        <begin position="99"/>
        <end position="129"/>
    </location>
</feature>
<evidence type="ECO:0000256" key="1">
    <source>
        <dbReference type="SAM" id="MobiDB-lite"/>
    </source>
</evidence>
<keyword evidence="3" id="KW-1185">Reference proteome</keyword>
<name>A0A9Q9EKR7_9PEZI</name>
<evidence type="ECO:0000313" key="3">
    <source>
        <dbReference type="Proteomes" id="UP001056384"/>
    </source>
</evidence>
<feature type="region of interest" description="Disordered" evidence="1">
    <location>
        <begin position="145"/>
        <end position="183"/>
    </location>
</feature>
<dbReference type="AlphaFoldDB" id="A0A9Q9EKR7"/>
<sequence length="980" mass="107790">MEPTTSEAELLAEQARRTSRNENIDSLLTTLGRADQGADNENDEAVLALQRSLGEKLLEERAKHSARIAELQDMLEHFERLKQVRSDLETLRQQKQDISVELTNASTRHQHETTRLASRHESEHNGRKDTLAKAELRRKAANDALAAAQVESKEADAQVKDLREQDTAANKNSRQERLDSKAAHEAELSRLQTSLQNHENELARKEMGLQSLSPEIRHSSDLRPREQLKEGTLDETRQSGVQRHSPDQDPGAESAEGHFDRSEHTTTPALKATPSCLPRAWTASDAGEVPPTFETEASAAVPRKLMTEDQIAIRRDLSNYKGAYRGPSGTRASCETSMPKAIKDKKKRQSIDSSTRPAMTYGKEIHECSLSEEYPMVVYVQDQWCELKCFICHTNISSETCTYFAHITPLVQHIAQSHGKVARDEVAAKCIAQSLIPGDVQLLLAGKDPLVASPIRTTIGDPARRRFRLDEEIDAASIRVDSVTLESPSDGLPTVVESEASEDEVHGPTSPDTIRVARARTKGSELRGLIKSDEKHITPGCLAETTSASGQQALTPKPMDNRSAKEEVPSVTSELTSLGLVHEVAKPINFKLKPQCGSKPSTASSAGEAQQLDVNRRLVMENKVPTRRLISPGILRPNSPETACIDGRWYMIRCRICANANKVTDPFRGIQGLAEHVQQRHGKPAKLAKLHDIRAWCDYSIIHGDPKPTIDRITAGKPIHEVIDRGGGLSMLDDSTTRALSAGAENPSATTAQKRTFSKRNHIAIAAKNPHILHSSYPTTVHVEGEWYTISCAICTANASDTGAPFWGLQGLAAHVKAKHDEPISLQNITLWCTLGGPIDRRDVRQINDTGHSSSFTVPLSSGRPQLPAVDPTRDPRLQSRNLPKSRLALDTTVSPAPFSRSALPLGTSVTSRTPGDGENRRREQRDGWMSSVVAPEGFTELRNRPALPTVRPAISRRSSSGDSPPTKRGKTDLQDRSLY</sequence>
<feature type="compositionally biased region" description="Basic and acidic residues" evidence="1">
    <location>
        <begin position="970"/>
        <end position="980"/>
    </location>
</feature>